<reference evidence="2 3" key="1">
    <citation type="submission" date="2019-12" db="EMBL/GenBank/DDBJ databases">
        <title>Genomic-based taxomic classification of the family Erythrobacteraceae.</title>
        <authorList>
            <person name="Xu L."/>
        </authorList>
    </citation>
    <scope>NUCLEOTIDE SEQUENCE [LARGE SCALE GENOMIC DNA]</scope>
    <source>
        <strain evidence="2 3">KEMB 9005-328</strain>
    </source>
</reference>
<protein>
    <submittedName>
        <fullName evidence="2">DNA recombination protein RecO</fullName>
    </submittedName>
</protein>
<organism evidence="2 3">
    <name type="scientific">Qipengyuania algicida</name>
    <dbReference type="NCBI Taxonomy" id="1836209"/>
    <lineage>
        <taxon>Bacteria</taxon>
        <taxon>Pseudomonadati</taxon>
        <taxon>Pseudomonadota</taxon>
        <taxon>Alphaproteobacteria</taxon>
        <taxon>Sphingomonadales</taxon>
        <taxon>Erythrobacteraceae</taxon>
        <taxon>Qipengyuania</taxon>
    </lineage>
</organism>
<keyword evidence="3" id="KW-1185">Reference proteome</keyword>
<evidence type="ECO:0000313" key="2">
    <source>
        <dbReference type="EMBL" id="MXP28855.1"/>
    </source>
</evidence>
<dbReference type="InterPro" id="IPR042242">
    <property type="entry name" value="RecO_C"/>
</dbReference>
<proteinExistence type="predicted"/>
<dbReference type="Pfam" id="PF11967">
    <property type="entry name" value="RecO_N"/>
    <property type="match status" value="1"/>
</dbReference>
<comment type="caution">
    <text evidence="2">The sequence shown here is derived from an EMBL/GenBank/DDBJ whole genome shotgun (WGS) entry which is preliminary data.</text>
</comment>
<dbReference type="OrthoDB" id="9804792at2"/>
<dbReference type="Pfam" id="PF02565">
    <property type="entry name" value="RecO_C"/>
    <property type="match status" value="1"/>
</dbReference>
<dbReference type="GO" id="GO:0006310">
    <property type="term" value="P:DNA recombination"/>
    <property type="evidence" value="ECO:0007669"/>
    <property type="project" value="InterPro"/>
</dbReference>
<dbReference type="InterPro" id="IPR022572">
    <property type="entry name" value="DNA_rep/recomb_RecO_N"/>
</dbReference>
<dbReference type="Proteomes" id="UP000439780">
    <property type="component" value="Unassembled WGS sequence"/>
</dbReference>
<gene>
    <name evidence="2" type="ORF">GRI58_08475</name>
</gene>
<dbReference type="GO" id="GO:0006281">
    <property type="term" value="P:DNA repair"/>
    <property type="evidence" value="ECO:0007669"/>
    <property type="project" value="InterPro"/>
</dbReference>
<sequence length="203" mass="21631">MQLAAPAIFVAARAHGETAVIARLLTEEAGLVAAYVAGGRGRILRPVVIPGNVVAADIRAKSDSQLPFARLELVESRGPWMTEPLPASAIAWVCALTAATLPERHPYPALYQALGALLDAICHAPSARGWTGALVAYEVLLLRELGYGGGEVPPRIDNVAEALVWLDRLEATLATRLLAHLRGDVMGARTMLRERLGKMVTST</sequence>
<dbReference type="EMBL" id="WTYA01000005">
    <property type="protein sequence ID" value="MXP28855.1"/>
    <property type="molecule type" value="Genomic_DNA"/>
</dbReference>
<evidence type="ECO:0000313" key="3">
    <source>
        <dbReference type="Proteomes" id="UP000439780"/>
    </source>
</evidence>
<dbReference type="RefSeq" id="WP_160753178.1">
    <property type="nucleotide sequence ID" value="NZ_WTYA01000005.1"/>
</dbReference>
<evidence type="ECO:0000259" key="1">
    <source>
        <dbReference type="Pfam" id="PF11967"/>
    </source>
</evidence>
<dbReference type="Gene3D" id="1.20.1440.120">
    <property type="entry name" value="Recombination protein O, C-terminal domain"/>
    <property type="match status" value="1"/>
</dbReference>
<feature type="domain" description="DNA replication/recombination mediator RecO N-terminal" evidence="1">
    <location>
        <begin position="1"/>
        <end position="74"/>
    </location>
</feature>
<name>A0A845AJ25_9SPHN</name>
<dbReference type="InterPro" id="IPR003717">
    <property type="entry name" value="RecO"/>
</dbReference>
<accession>A0A845AJ25</accession>
<dbReference type="AlphaFoldDB" id="A0A845AJ25"/>